<dbReference type="Proteomes" id="UP001221898">
    <property type="component" value="Unassembled WGS sequence"/>
</dbReference>
<dbReference type="Gene3D" id="1.20.1070.10">
    <property type="entry name" value="Rhodopsin 7-helix transmembrane proteins"/>
    <property type="match status" value="1"/>
</dbReference>
<dbReference type="EMBL" id="JAINUG010000126">
    <property type="protein sequence ID" value="KAJ8394380.1"/>
    <property type="molecule type" value="Genomic_DNA"/>
</dbReference>
<accession>A0AAD7WF72</accession>
<evidence type="ECO:0000256" key="1">
    <source>
        <dbReference type="SAM" id="Phobius"/>
    </source>
</evidence>
<protein>
    <submittedName>
        <fullName evidence="2">Uncharacterized protein</fullName>
    </submittedName>
</protein>
<keyword evidence="1" id="KW-0472">Membrane</keyword>
<gene>
    <name evidence="2" type="ORF">AAFF_G00045910</name>
</gene>
<evidence type="ECO:0000313" key="2">
    <source>
        <dbReference type="EMBL" id="KAJ8394380.1"/>
    </source>
</evidence>
<sequence length="240" mass="25839">METMKEVTAQLSTSKKIEASVPGAALPDPRSGLKRYLMLKYLQALALPLANELLVALGALASLYTAMLLCSPRVSRKASTVLLGQLAWADGLAVAHWGLGALGWAVDEPGALATLGSGLLSSNQHASLLFLSCLSLEAVLVTRRPVESRRLRTVHGARLASRLVWAAVLAELLVLQAAEHSRALDPQGPFLGSALRGCLLAAPLLRAFSHCLRGALWLANTWVYYTLFFHAPPRRKSCFH</sequence>
<organism evidence="2 3">
    <name type="scientific">Aldrovandia affinis</name>
    <dbReference type="NCBI Taxonomy" id="143900"/>
    <lineage>
        <taxon>Eukaryota</taxon>
        <taxon>Metazoa</taxon>
        <taxon>Chordata</taxon>
        <taxon>Craniata</taxon>
        <taxon>Vertebrata</taxon>
        <taxon>Euteleostomi</taxon>
        <taxon>Actinopterygii</taxon>
        <taxon>Neopterygii</taxon>
        <taxon>Teleostei</taxon>
        <taxon>Notacanthiformes</taxon>
        <taxon>Halosauridae</taxon>
        <taxon>Aldrovandia</taxon>
    </lineage>
</organism>
<keyword evidence="3" id="KW-1185">Reference proteome</keyword>
<comment type="caution">
    <text evidence="2">The sequence shown here is derived from an EMBL/GenBank/DDBJ whole genome shotgun (WGS) entry which is preliminary data.</text>
</comment>
<keyword evidence="1" id="KW-1133">Transmembrane helix</keyword>
<feature type="transmembrane region" description="Helical" evidence="1">
    <location>
        <begin position="45"/>
        <end position="69"/>
    </location>
</feature>
<reference evidence="2" key="1">
    <citation type="journal article" date="2023" name="Science">
        <title>Genome structures resolve the early diversification of teleost fishes.</title>
        <authorList>
            <person name="Parey E."/>
            <person name="Louis A."/>
            <person name="Montfort J."/>
            <person name="Bouchez O."/>
            <person name="Roques C."/>
            <person name="Iampietro C."/>
            <person name="Lluch J."/>
            <person name="Castinel A."/>
            <person name="Donnadieu C."/>
            <person name="Desvignes T."/>
            <person name="Floi Bucao C."/>
            <person name="Jouanno E."/>
            <person name="Wen M."/>
            <person name="Mejri S."/>
            <person name="Dirks R."/>
            <person name="Jansen H."/>
            <person name="Henkel C."/>
            <person name="Chen W.J."/>
            <person name="Zahm M."/>
            <person name="Cabau C."/>
            <person name="Klopp C."/>
            <person name="Thompson A.W."/>
            <person name="Robinson-Rechavi M."/>
            <person name="Braasch I."/>
            <person name="Lecointre G."/>
            <person name="Bobe J."/>
            <person name="Postlethwait J.H."/>
            <person name="Berthelot C."/>
            <person name="Roest Crollius H."/>
            <person name="Guiguen Y."/>
        </authorList>
    </citation>
    <scope>NUCLEOTIDE SEQUENCE</scope>
    <source>
        <strain evidence="2">NC1722</strain>
    </source>
</reference>
<name>A0AAD7WF72_9TELE</name>
<keyword evidence="1" id="KW-0812">Transmembrane</keyword>
<evidence type="ECO:0000313" key="3">
    <source>
        <dbReference type="Proteomes" id="UP001221898"/>
    </source>
</evidence>
<proteinExistence type="predicted"/>
<dbReference type="AlphaFoldDB" id="A0AAD7WF72"/>